<comment type="caution">
    <text evidence="2">The sequence shown here is derived from an EMBL/GenBank/DDBJ whole genome shotgun (WGS) entry which is preliminary data.</text>
</comment>
<evidence type="ECO:0000256" key="1">
    <source>
        <dbReference type="SAM" id="MobiDB-lite"/>
    </source>
</evidence>
<keyword evidence="3" id="KW-1185">Reference proteome</keyword>
<dbReference type="EMBL" id="PQGA01000020">
    <property type="protein sequence ID" value="POR47085.1"/>
    <property type="molecule type" value="Genomic_DNA"/>
</dbReference>
<dbReference type="AlphaFoldDB" id="A0A2S4LXH6"/>
<proteinExistence type="predicted"/>
<evidence type="ECO:0000313" key="3">
    <source>
        <dbReference type="Proteomes" id="UP000237381"/>
    </source>
</evidence>
<gene>
    <name evidence="2" type="ORF">B0G62_12078</name>
</gene>
<dbReference type="SUPFAM" id="SSF46955">
    <property type="entry name" value="Putative DNA-binding domain"/>
    <property type="match status" value="1"/>
</dbReference>
<dbReference type="Gene3D" id="1.10.10.10">
    <property type="entry name" value="Winged helix-like DNA-binding domain superfamily/Winged helix DNA-binding domain"/>
    <property type="match status" value="1"/>
</dbReference>
<name>A0A2S4LXH6_9BURK</name>
<feature type="region of interest" description="Disordered" evidence="1">
    <location>
        <begin position="56"/>
        <end position="78"/>
    </location>
</feature>
<protein>
    <recommendedName>
        <fullName evidence="4">Helix-turn-helix protein</fullName>
    </recommendedName>
</protein>
<reference evidence="2 3" key="1">
    <citation type="submission" date="2018-01" db="EMBL/GenBank/DDBJ databases">
        <title>Genomic Encyclopedia of Type Strains, Phase III (KMG-III): the genomes of soil and plant-associated and newly described type strains.</title>
        <authorList>
            <person name="Whitman W."/>
        </authorList>
    </citation>
    <scope>NUCLEOTIDE SEQUENCE [LARGE SCALE GENOMIC DNA]</scope>
    <source>
        <strain evidence="2 3">JCM 18070</strain>
    </source>
</reference>
<sequence length="78" mass="8996">MTVKHLNQRDLAERWDISEATLERWRSDGIGPVFMKLQGRVLYRLEDVEAYETESLRRSTSEPFEGKGTAAVHASMNQ</sequence>
<organism evidence="2 3">
    <name type="scientific">Paraburkholderia eburnea</name>
    <dbReference type="NCBI Taxonomy" id="1189126"/>
    <lineage>
        <taxon>Bacteria</taxon>
        <taxon>Pseudomonadati</taxon>
        <taxon>Pseudomonadota</taxon>
        <taxon>Betaproteobacteria</taxon>
        <taxon>Burkholderiales</taxon>
        <taxon>Burkholderiaceae</taxon>
        <taxon>Paraburkholderia</taxon>
    </lineage>
</organism>
<dbReference type="InterPro" id="IPR036388">
    <property type="entry name" value="WH-like_DNA-bd_sf"/>
</dbReference>
<dbReference type="OrthoDB" id="123463at2"/>
<accession>A0A2S4LXH6</accession>
<evidence type="ECO:0000313" key="2">
    <source>
        <dbReference type="EMBL" id="POR47085.1"/>
    </source>
</evidence>
<evidence type="ECO:0008006" key="4">
    <source>
        <dbReference type="Google" id="ProtNLM"/>
    </source>
</evidence>
<dbReference type="InterPro" id="IPR009061">
    <property type="entry name" value="DNA-bd_dom_put_sf"/>
</dbReference>
<dbReference type="Proteomes" id="UP000237381">
    <property type="component" value="Unassembled WGS sequence"/>
</dbReference>
<dbReference type="RefSeq" id="WP_059670960.1">
    <property type="nucleotide sequence ID" value="NZ_PQGA01000020.1"/>
</dbReference>